<dbReference type="AlphaFoldDB" id="A0A1X7IAL5"/>
<dbReference type="GO" id="GO:0008962">
    <property type="term" value="F:phosphatidylglycerophosphatase activity"/>
    <property type="evidence" value="ECO:0007669"/>
    <property type="project" value="InterPro"/>
</dbReference>
<protein>
    <recommendedName>
        <fullName evidence="5">YqeG family HAD IIIA-type phosphatase</fullName>
    </recommendedName>
</protein>
<dbReference type="STRING" id="1852522.SAMN06295960_0289"/>
<accession>A0A1X7IAL5</accession>
<dbReference type="Proteomes" id="UP000193834">
    <property type="component" value="Unassembled WGS sequence"/>
</dbReference>
<dbReference type="InterPro" id="IPR051400">
    <property type="entry name" value="HAD-like_hydrolase"/>
</dbReference>
<evidence type="ECO:0000256" key="2">
    <source>
        <dbReference type="ARBA" id="ARBA00022842"/>
    </source>
</evidence>
<sequence length="210" mass="24064">MINDCRIRNVLHVSDTAFFCMKIKEYGIVFRIKKEVTSLFEVLIPRLRVRTVYDIDLNLLQEKGYKGIITDLDNTLVGAKDPLATPKLTAWLEEVKRQGFKLVVVSNNDQARVSTFCAPLDIQFVHKARKPSSRPFSKGMELMGLHPEETVVVGDQLLTDVLGGNRMKLFTILVQPIAIQDEGFGTRINRRIERIVTSRLRKQGLWHEEE</sequence>
<gene>
    <name evidence="3" type="ORF">SAMN06295960_0289</name>
</gene>
<dbReference type="NCBIfam" id="TIGR01662">
    <property type="entry name" value="HAD-SF-IIIA"/>
    <property type="match status" value="1"/>
</dbReference>
<evidence type="ECO:0000313" key="3">
    <source>
        <dbReference type="EMBL" id="SMG11745.1"/>
    </source>
</evidence>
<evidence type="ECO:0008006" key="5">
    <source>
        <dbReference type="Google" id="ProtNLM"/>
    </source>
</evidence>
<dbReference type="CDD" id="cd16416">
    <property type="entry name" value="HAD_BsYqeG-like"/>
    <property type="match status" value="1"/>
</dbReference>
<keyword evidence="2" id="KW-0460">Magnesium</keyword>
<dbReference type="InterPro" id="IPR006549">
    <property type="entry name" value="HAD-SF_hydro_IIIA"/>
</dbReference>
<organism evidence="3 4">
    <name type="scientific">Paenibacillus aquistagni</name>
    <dbReference type="NCBI Taxonomy" id="1852522"/>
    <lineage>
        <taxon>Bacteria</taxon>
        <taxon>Bacillati</taxon>
        <taxon>Bacillota</taxon>
        <taxon>Bacilli</taxon>
        <taxon>Bacillales</taxon>
        <taxon>Paenibacillaceae</taxon>
        <taxon>Paenibacillus</taxon>
    </lineage>
</organism>
<dbReference type="InterPro" id="IPR023214">
    <property type="entry name" value="HAD_sf"/>
</dbReference>
<dbReference type="InterPro" id="IPR027706">
    <property type="entry name" value="PGP_Pase"/>
</dbReference>
<name>A0A1X7IAL5_9BACL</name>
<dbReference type="NCBIfam" id="TIGR01668">
    <property type="entry name" value="YqeG_hyp_ppase"/>
    <property type="match status" value="1"/>
</dbReference>
<dbReference type="SUPFAM" id="SSF56784">
    <property type="entry name" value="HAD-like"/>
    <property type="match status" value="1"/>
</dbReference>
<proteinExistence type="predicted"/>
<dbReference type="EMBL" id="FXAZ01000001">
    <property type="protein sequence ID" value="SMG11745.1"/>
    <property type="molecule type" value="Genomic_DNA"/>
</dbReference>
<keyword evidence="4" id="KW-1185">Reference proteome</keyword>
<dbReference type="Gene3D" id="3.40.50.1000">
    <property type="entry name" value="HAD superfamily/HAD-like"/>
    <property type="match status" value="1"/>
</dbReference>
<keyword evidence="1" id="KW-0378">Hydrolase</keyword>
<dbReference type="InterPro" id="IPR010021">
    <property type="entry name" value="PGPP1/Gep4"/>
</dbReference>
<dbReference type="Pfam" id="PF09419">
    <property type="entry name" value="PGP_phosphatase"/>
    <property type="match status" value="1"/>
</dbReference>
<evidence type="ECO:0000256" key="1">
    <source>
        <dbReference type="ARBA" id="ARBA00022801"/>
    </source>
</evidence>
<evidence type="ECO:0000313" key="4">
    <source>
        <dbReference type="Proteomes" id="UP000193834"/>
    </source>
</evidence>
<dbReference type="InterPro" id="IPR036412">
    <property type="entry name" value="HAD-like_sf"/>
</dbReference>
<reference evidence="3 4" key="1">
    <citation type="submission" date="2017-04" db="EMBL/GenBank/DDBJ databases">
        <authorList>
            <person name="Afonso C.L."/>
            <person name="Miller P.J."/>
            <person name="Scott M.A."/>
            <person name="Spackman E."/>
            <person name="Goraichik I."/>
            <person name="Dimitrov K.M."/>
            <person name="Suarez D.L."/>
            <person name="Swayne D.E."/>
        </authorList>
    </citation>
    <scope>NUCLEOTIDE SEQUENCE [LARGE SCALE GENOMIC DNA]</scope>
    <source>
        <strain evidence="3 4">11</strain>
    </source>
</reference>
<dbReference type="PANTHER" id="PTHR46470">
    <property type="entry name" value="N-ACYLNEURAMINATE-9-PHOSPHATASE"/>
    <property type="match status" value="1"/>
</dbReference>